<dbReference type="RefSeq" id="WP_186948380.1">
    <property type="nucleotide sequence ID" value="NZ_JACOGF010000008.1"/>
</dbReference>
<protein>
    <submittedName>
        <fullName evidence="2">AAA family ATPase</fullName>
    </submittedName>
</protein>
<proteinExistence type="predicted"/>
<dbReference type="Proteomes" id="UP000650424">
    <property type="component" value="Unassembled WGS sequence"/>
</dbReference>
<reference evidence="2 3" key="1">
    <citation type="submission" date="2020-08" db="EMBL/GenBank/DDBJ databases">
        <title>Novel species isolated from subtropical streams in China.</title>
        <authorList>
            <person name="Lu H."/>
        </authorList>
    </citation>
    <scope>NUCLEOTIDE SEQUENCE [LARGE SCALE GENOMIC DNA]</scope>
    <source>
        <strain evidence="2 3">CY18W</strain>
    </source>
</reference>
<dbReference type="Gene3D" id="3.40.50.300">
    <property type="entry name" value="P-loop containing nucleotide triphosphate hydrolases"/>
    <property type="match status" value="1"/>
</dbReference>
<dbReference type="SUPFAM" id="SSF52540">
    <property type="entry name" value="P-loop containing nucleoside triphosphate hydrolases"/>
    <property type="match status" value="1"/>
</dbReference>
<evidence type="ECO:0000313" key="2">
    <source>
        <dbReference type="EMBL" id="MBC3919115.1"/>
    </source>
</evidence>
<sequence length="625" mass="70476">MLISEFHIPEIEASELGLADIHMSRLGKYVAIAGKNGSGKTRLLKKLEELIAYRDQNLFQSIAFSNSIKEIEKIIEEDKQKPNDEKWKNELVLATRAYERLHNTITLKNSSPIKSLKFVPKKLLLLDPLYMSLGELIEKYSSAQSLGIEDLSTICSAYIQQVQNLWWNATHPEFVEIEGHPSKHELTESYSRLKNLILALMEEEIQRSPAGEVMIFNKSFLNAGLSDGQIILLQLAVAIHARNGVLNDTVFVLDELENHLHPSVAIDIIEKISSAAPNAQFWIATHSIPLLAYIYSKDPSALWFMENGRICHAGRHPERVLNGLLGDDERIGQLNTFTGLPAELAATTYAVESLMPPTVAPLQKNDPQINQIATFINAKQSEGSVSILDFGAGKGRLLEGLTAQFTADEQSQISGKISYFAFDEFPADKETCQALIKEYYPDYEKRYFESEARFFEIKDNASIDIVVMCNVLHEIPPKDWLDLFSSSSSNTAPSIINRALRENGYLLLVEDQRIPVGEKAHEHGFLVLDTAELRTLFKVSEVDINNEKFIVNSQRDGRLKAHLISKELLARIDATSRNNAIAELQSYAKRQIKNIRKEPATYANGQLHGFWTQQFTNAFLYLQEN</sequence>
<dbReference type="Gene3D" id="3.40.50.150">
    <property type="entry name" value="Vaccinia Virus protein VP39"/>
    <property type="match status" value="1"/>
</dbReference>
<dbReference type="PANTHER" id="PTHR43581:SF3">
    <property type="entry name" value="AAA+ ATPASE DOMAIN-CONTAINING PROTEIN"/>
    <property type="match status" value="1"/>
</dbReference>
<dbReference type="InterPro" id="IPR051396">
    <property type="entry name" value="Bact_Antivir_Def_Nuclease"/>
</dbReference>
<feature type="domain" description="ATPase AAA-type core" evidence="1">
    <location>
        <begin position="223"/>
        <end position="291"/>
    </location>
</feature>
<dbReference type="InterPro" id="IPR029063">
    <property type="entry name" value="SAM-dependent_MTases_sf"/>
</dbReference>
<dbReference type="InterPro" id="IPR003959">
    <property type="entry name" value="ATPase_AAA_core"/>
</dbReference>
<name>A0ABR6ZTC9_9BURK</name>
<dbReference type="EMBL" id="JACOGF010000008">
    <property type="protein sequence ID" value="MBC3919115.1"/>
    <property type="molecule type" value="Genomic_DNA"/>
</dbReference>
<organism evidence="2 3">
    <name type="scientific">Undibacterium hunanense</name>
    <dbReference type="NCBI Taxonomy" id="2762292"/>
    <lineage>
        <taxon>Bacteria</taxon>
        <taxon>Pseudomonadati</taxon>
        <taxon>Pseudomonadota</taxon>
        <taxon>Betaproteobacteria</taxon>
        <taxon>Burkholderiales</taxon>
        <taxon>Oxalobacteraceae</taxon>
        <taxon>Undibacterium</taxon>
    </lineage>
</organism>
<evidence type="ECO:0000259" key="1">
    <source>
        <dbReference type="Pfam" id="PF13304"/>
    </source>
</evidence>
<dbReference type="PANTHER" id="PTHR43581">
    <property type="entry name" value="ATP/GTP PHOSPHATASE"/>
    <property type="match status" value="1"/>
</dbReference>
<accession>A0ABR6ZTC9</accession>
<dbReference type="Pfam" id="PF13304">
    <property type="entry name" value="AAA_21"/>
    <property type="match status" value="1"/>
</dbReference>
<gene>
    <name evidence="2" type="ORF">H8L32_16610</name>
</gene>
<dbReference type="SUPFAM" id="SSF53335">
    <property type="entry name" value="S-adenosyl-L-methionine-dependent methyltransferases"/>
    <property type="match status" value="1"/>
</dbReference>
<dbReference type="InterPro" id="IPR027417">
    <property type="entry name" value="P-loop_NTPase"/>
</dbReference>
<comment type="caution">
    <text evidence="2">The sequence shown here is derived from an EMBL/GenBank/DDBJ whole genome shotgun (WGS) entry which is preliminary data.</text>
</comment>
<keyword evidence="3" id="KW-1185">Reference proteome</keyword>
<evidence type="ECO:0000313" key="3">
    <source>
        <dbReference type="Proteomes" id="UP000650424"/>
    </source>
</evidence>